<keyword evidence="1" id="KW-1133">Transmembrane helix</keyword>
<keyword evidence="1" id="KW-0472">Membrane</keyword>
<name>A0A3M7Q3B5_BRAPC</name>
<keyword evidence="1" id="KW-0812">Transmembrane</keyword>
<evidence type="ECO:0000313" key="3">
    <source>
        <dbReference type="Proteomes" id="UP000276133"/>
    </source>
</evidence>
<dbReference type="Proteomes" id="UP000276133">
    <property type="component" value="Unassembled WGS sequence"/>
</dbReference>
<evidence type="ECO:0000313" key="2">
    <source>
        <dbReference type="EMBL" id="RNA05441.1"/>
    </source>
</evidence>
<dbReference type="EMBL" id="REGN01007724">
    <property type="protein sequence ID" value="RNA05441.1"/>
    <property type="molecule type" value="Genomic_DNA"/>
</dbReference>
<protein>
    <submittedName>
        <fullName evidence="2">Uncharacterized protein</fullName>
    </submittedName>
</protein>
<dbReference type="AlphaFoldDB" id="A0A3M7Q3B5"/>
<gene>
    <name evidence="2" type="ORF">BpHYR1_025474</name>
</gene>
<keyword evidence="3" id="KW-1185">Reference proteome</keyword>
<evidence type="ECO:0000256" key="1">
    <source>
        <dbReference type="SAM" id="Phobius"/>
    </source>
</evidence>
<comment type="caution">
    <text evidence="2">The sequence shown here is derived from an EMBL/GenBank/DDBJ whole genome shotgun (WGS) entry which is preliminary data.</text>
</comment>
<proteinExistence type="predicted"/>
<organism evidence="2 3">
    <name type="scientific">Brachionus plicatilis</name>
    <name type="common">Marine rotifer</name>
    <name type="synonym">Brachionus muelleri</name>
    <dbReference type="NCBI Taxonomy" id="10195"/>
    <lineage>
        <taxon>Eukaryota</taxon>
        <taxon>Metazoa</taxon>
        <taxon>Spiralia</taxon>
        <taxon>Gnathifera</taxon>
        <taxon>Rotifera</taxon>
        <taxon>Eurotatoria</taxon>
        <taxon>Monogononta</taxon>
        <taxon>Pseudotrocha</taxon>
        <taxon>Ploima</taxon>
        <taxon>Brachionidae</taxon>
        <taxon>Brachionus</taxon>
    </lineage>
</organism>
<reference evidence="2 3" key="1">
    <citation type="journal article" date="2018" name="Sci. Rep.">
        <title>Genomic signatures of local adaptation to the degree of environmental predictability in rotifers.</title>
        <authorList>
            <person name="Franch-Gras L."/>
            <person name="Hahn C."/>
            <person name="Garcia-Roger E.M."/>
            <person name="Carmona M.J."/>
            <person name="Serra M."/>
            <person name="Gomez A."/>
        </authorList>
    </citation>
    <scope>NUCLEOTIDE SEQUENCE [LARGE SCALE GENOMIC DNA]</scope>
    <source>
        <strain evidence="2">HYR1</strain>
    </source>
</reference>
<sequence length="71" mass="8253">MASRKMVRNFSIRDVVDKNNNKMTFKSQINPKVCPHSYLYVYILPINKFAANFLIIFLMSPDKLVILSSNN</sequence>
<accession>A0A3M7Q3B5</accession>
<feature type="transmembrane region" description="Helical" evidence="1">
    <location>
        <begin position="39"/>
        <end position="59"/>
    </location>
</feature>